<comment type="caution">
    <text evidence="8">The sequence shown here is derived from an EMBL/GenBank/DDBJ whole genome shotgun (WGS) entry which is preliminary data.</text>
</comment>
<keyword evidence="2" id="KW-0819">tRNA processing</keyword>
<dbReference type="GO" id="GO:0000172">
    <property type="term" value="C:ribonuclease MRP complex"/>
    <property type="evidence" value="ECO:0007669"/>
    <property type="project" value="InterPro"/>
</dbReference>
<evidence type="ECO:0000313" key="8">
    <source>
        <dbReference type="EMBL" id="KAG0314414.1"/>
    </source>
</evidence>
<dbReference type="InterPro" id="IPR055079">
    <property type="entry name" value="POP1_C"/>
</dbReference>
<evidence type="ECO:0000256" key="4">
    <source>
        <dbReference type="SAM" id="MobiDB-lite"/>
    </source>
</evidence>
<dbReference type="InterPro" id="IPR012590">
    <property type="entry name" value="POPLD_dom"/>
</dbReference>
<gene>
    <name evidence="8" type="ORF">BGZ99_008147</name>
</gene>
<dbReference type="Proteomes" id="UP000738325">
    <property type="component" value="Unassembled WGS sequence"/>
</dbReference>
<dbReference type="PANTHER" id="PTHR22731:SF3">
    <property type="entry name" value="RIBONUCLEASES P_MRP PROTEIN SUBUNIT POP1"/>
    <property type="match status" value="1"/>
</dbReference>
<sequence length="879" mass="97662">MAKPPLDKVTNTLSAWFEQAVLASELVRYIHFTLFSSRLIMDRGGSNKRPGSSDNAGKDKKRGSLKATRSVDVVNFAEARAFEINAMHTAMERSKDSAVQRAFQSLPRNLRRRAASHNLKRLPVRLRQRAMKEVEADPVKKGKKPDNRHKKRRPGTISQEYLRRQKTTRWLETHIWHAKRMKMVEAWGYKLAEHSNEHGIKSAYKSSHHQCIVQDSSYFGCLEITGVKKHIVDVFQHMLDLTAPTLGSARNISGKRQFTVQLYEYDGFPYRLIAPATFLWRQDPTADDGMEVDEASKDGQLWIWVHPSTFEVAKAQIQESVTKAGMVNHIVVKDLENSLAMFDFTGPRSTALLQAVLKPCTSGATAASYQEARQAWETIASLRTSSSLPPGVVLGLLVDDPRLTFPHKAAPRPTSIPASDAKALQDLTTRWPTTVARSSIWSSQERELLATTIVTEAKLNERRAQNLVPGTRLKPIEGIDAQIPILLIQREGQPQTERAPGGGSSEFECGWTLVLPKGWAMPFWKSMIFAGARPGGLRERRSFHFETRQSCFPYDYPGTVAYRTFAEAYGKEAEAKYDRKPVAKRINYAKFGVQDPFAAAWSKALKAGVKMLDGGESAGAEAGTSVDEDKVWLLQTPKLVTALTDAAILAAGGVSAQEMASKLTIASLNLTLAECLQGLAAARLSSLSLPKHIQLVSSDPPRVEEALVRVGVDFLNRGKISMNGMIYAIPERHYKEWATRVQLRGKRTLEGKPRWETVKNKKKSGGEKKTRSWVDSDSDEDAMDEDELDGDELETEIPSPDTLLGYITTGQYCYSEGKSYGIGCCSATGLTRLIELETGQRAALRRNAVGTPPKVPTMMVLVRNIRSKVSRPAKLSILA</sequence>
<feature type="region of interest" description="Disordered" evidence="4">
    <location>
        <begin position="752"/>
        <end position="788"/>
    </location>
</feature>
<keyword evidence="3" id="KW-0539">Nucleus</keyword>
<dbReference type="Pfam" id="PF08170">
    <property type="entry name" value="POPLD"/>
    <property type="match status" value="1"/>
</dbReference>
<feature type="region of interest" description="Disordered" evidence="4">
    <location>
        <begin position="131"/>
        <end position="156"/>
    </location>
</feature>
<evidence type="ECO:0000259" key="7">
    <source>
        <dbReference type="Pfam" id="PF22770"/>
    </source>
</evidence>
<dbReference type="Gene3D" id="3.30.1360.120">
    <property type="entry name" value="Probable tRNA modification gtpase trme, domain 1"/>
    <property type="match status" value="1"/>
</dbReference>
<evidence type="ECO:0000259" key="5">
    <source>
        <dbReference type="Pfam" id="PF06978"/>
    </source>
</evidence>
<name>A0A9P6R8W5_9FUNG</name>
<dbReference type="InterPro" id="IPR027266">
    <property type="entry name" value="TrmE/GcvT-like"/>
</dbReference>
<dbReference type="SUPFAM" id="SSF103025">
    <property type="entry name" value="Folate-binding domain"/>
    <property type="match status" value="1"/>
</dbReference>
<dbReference type="GO" id="GO:0001682">
    <property type="term" value="P:tRNA 5'-leader removal"/>
    <property type="evidence" value="ECO:0007669"/>
    <property type="project" value="InterPro"/>
</dbReference>
<feature type="compositionally biased region" description="Basic and acidic residues" evidence="4">
    <location>
        <begin position="131"/>
        <end position="140"/>
    </location>
</feature>
<dbReference type="PANTHER" id="PTHR22731">
    <property type="entry name" value="RIBONUCLEASES P/MRP PROTEIN SUBUNIT POP1"/>
    <property type="match status" value="1"/>
</dbReference>
<evidence type="ECO:0000313" key="9">
    <source>
        <dbReference type="Proteomes" id="UP000738325"/>
    </source>
</evidence>
<evidence type="ECO:0000256" key="2">
    <source>
        <dbReference type="ARBA" id="ARBA00022694"/>
    </source>
</evidence>
<evidence type="ECO:0008006" key="10">
    <source>
        <dbReference type="Google" id="ProtNLM"/>
    </source>
</evidence>
<dbReference type="OrthoDB" id="442863at2759"/>
<feature type="compositionally biased region" description="Basic and acidic residues" evidence="4">
    <location>
        <begin position="752"/>
        <end position="774"/>
    </location>
</feature>
<feature type="compositionally biased region" description="Acidic residues" evidence="4">
    <location>
        <begin position="776"/>
        <end position="788"/>
    </location>
</feature>
<evidence type="ECO:0000259" key="6">
    <source>
        <dbReference type="Pfam" id="PF08170"/>
    </source>
</evidence>
<dbReference type="Pfam" id="PF06978">
    <property type="entry name" value="POP1_N"/>
    <property type="match status" value="1"/>
</dbReference>
<feature type="region of interest" description="Disordered" evidence="4">
    <location>
        <begin position="43"/>
        <end position="67"/>
    </location>
</feature>
<dbReference type="InterPro" id="IPR009723">
    <property type="entry name" value="Pop1_N"/>
</dbReference>
<evidence type="ECO:0000256" key="1">
    <source>
        <dbReference type="ARBA" id="ARBA00004123"/>
    </source>
</evidence>
<keyword evidence="9" id="KW-1185">Reference proteome</keyword>
<dbReference type="AlphaFoldDB" id="A0A9P6R8W5"/>
<protein>
    <recommendedName>
        <fullName evidence="10">POP1-domain-containing protein</fullName>
    </recommendedName>
</protein>
<organism evidence="8 9">
    <name type="scientific">Dissophora globulifera</name>
    <dbReference type="NCBI Taxonomy" id="979702"/>
    <lineage>
        <taxon>Eukaryota</taxon>
        <taxon>Fungi</taxon>
        <taxon>Fungi incertae sedis</taxon>
        <taxon>Mucoromycota</taxon>
        <taxon>Mortierellomycotina</taxon>
        <taxon>Mortierellomycetes</taxon>
        <taxon>Mortierellales</taxon>
        <taxon>Mortierellaceae</taxon>
        <taxon>Dissophora</taxon>
    </lineage>
</organism>
<reference evidence="8" key="1">
    <citation type="journal article" date="2020" name="Fungal Divers.">
        <title>Resolving the Mortierellaceae phylogeny through synthesis of multi-gene phylogenetics and phylogenomics.</title>
        <authorList>
            <person name="Vandepol N."/>
            <person name="Liber J."/>
            <person name="Desiro A."/>
            <person name="Na H."/>
            <person name="Kennedy M."/>
            <person name="Barry K."/>
            <person name="Grigoriev I.V."/>
            <person name="Miller A.N."/>
            <person name="O'Donnell K."/>
            <person name="Stajich J.E."/>
            <person name="Bonito G."/>
        </authorList>
    </citation>
    <scope>NUCLEOTIDE SEQUENCE</scope>
    <source>
        <strain evidence="8">REB-010B</strain>
    </source>
</reference>
<accession>A0A9P6R8W5</accession>
<feature type="domain" description="POP1 C-terminal" evidence="7">
    <location>
        <begin position="706"/>
        <end position="878"/>
    </location>
</feature>
<dbReference type="EMBL" id="JAAAIP010000614">
    <property type="protein sequence ID" value="KAG0314414.1"/>
    <property type="molecule type" value="Genomic_DNA"/>
</dbReference>
<dbReference type="InterPro" id="IPR039182">
    <property type="entry name" value="Pop1"/>
</dbReference>
<proteinExistence type="predicted"/>
<comment type="subcellular location">
    <subcellularLocation>
        <location evidence="1">Nucleus</location>
    </subcellularLocation>
</comment>
<feature type="domain" description="POPLD" evidence="6">
    <location>
        <begin position="510"/>
        <end position="601"/>
    </location>
</feature>
<feature type="compositionally biased region" description="Basic residues" evidence="4">
    <location>
        <begin position="141"/>
        <end position="154"/>
    </location>
</feature>
<evidence type="ECO:0000256" key="3">
    <source>
        <dbReference type="ARBA" id="ARBA00023242"/>
    </source>
</evidence>
<dbReference type="GO" id="GO:0005655">
    <property type="term" value="C:nucleolar ribonuclease P complex"/>
    <property type="evidence" value="ECO:0007669"/>
    <property type="project" value="InterPro"/>
</dbReference>
<dbReference type="Pfam" id="PF22770">
    <property type="entry name" value="POP1_C"/>
    <property type="match status" value="1"/>
</dbReference>
<feature type="domain" description="Pop1 N-terminal" evidence="5">
    <location>
        <begin position="76"/>
        <end position="151"/>
    </location>
</feature>